<dbReference type="Proteomes" id="UP000011566">
    <property type="component" value="Unassembled WGS sequence"/>
</dbReference>
<accession>M0M9H6</accession>
<keyword evidence="2" id="KW-1185">Reference proteome</keyword>
<dbReference type="InterPro" id="IPR012340">
    <property type="entry name" value="NA-bd_OB-fold"/>
</dbReference>
<dbReference type="AlphaFoldDB" id="M0M9H6"/>
<evidence type="ECO:0000313" key="2">
    <source>
        <dbReference type="Proteomes" id="UP000011566"/>
    </source>
</evidence>
<dbReference type="EMBL" id="AOMB01000003">
    <property type="protein sequence ID" value="EMA41988.1"/>
    <property type="molecule type" value="Genomic_DNA"/>
</dbReference>
<comment type="caution">
    <text evidence="1">The sequence shown here is derived from an EMBL/GenBank/DDBJ whole genome shotgun (WGS) entry which is preliminary data.</text>
</comment>
<organism evidence="1 2">
    <name type="scientific">Halococcus hamelinensis 100A6</name>
    <dbReference type="NCBI Taxonomy" id="1132509"/>
    <lineage>
        <taxon>Archaea</taxon>
        <taxon>Methanobacteriati</taxon>
        <taxon>Methanobacteriota</taxon>
        <taxon>Stenosarchaea group</taxon>
        <taxon>Halobacteria</taxon>
        <taxon>Halobacteriales</taxon>
        <taxon>Halococcaceae</taxon>
        <taxon>Halococcus</taxon>
    </lineage>
</organism>
<sequence length="144" mass="15646">MTSEGAFVAIRPSSGLVKRCPEDDCTRIIQDGECSAHGSVDGEFDLRMKAVFDDGNEIESIIFDAEATEAVTGMTVDEATDMAMDALDQSVVVDELRQHVLGRYYEIEGPVVGDYHLANEVSEIGPNDALEADAARVFSEHFEA</sequence>
<dbReference type="SUPFAM" id="SSF50249">
    <property type="entry name" value="Nucleic acid-binding proteins"/>
    <property type="match status" value="1"/>
</dbReference>
<protein>
    <submittedName>
        <fullName evidence="1">Replication factor A</fullName>
    </submittedName>
</protein>
<proteinExistence type="predicted"/>
<name>M0M9H6_9EURY</name>
<reference evidence="1 2" key="1">
    <citation type="journal article" date="2014" name="PLoS Genet.">
        <title>Phylogenetically driven sequencing of extremely halophilic archaea reveals strategies for static and dynamic osmo-response.</title>
        <authorList>
            <person name="Becker E.A."/>
            <person name="Seitzer P.M."/>
            <person name="Tritt A."/>
            <person name="Larsen D."/>
            <person name="Krusor M."/>
            <person name="Yao A.I."/>
            <person name="Wu D."/>
            <person name="Madern D."/>
            <person name="Eisen J.A."/>
            <person name="Darling A.E."/>
            <person name="Facciotti M.T."/>
        </authorList>
    </citation>
    <scope>NUCLEOTIDE SEQUENCE [LARGE SCALE GENOMIC DNA]</scope>
    <source>
        <strain evidence="1 2">100A6</strain>
    </source>
</reference>
<dbReference type="PATRIC" id="fig|1132509.6.peg.77"/>
<dbReference type="OrthoDB" id="214280at2157"/>
<gene>
    <name evidence="1" type="ORF">C447_00320</name>
</gene>
<evidence type="ECO:0000313" key="1">
    <source>
        <dbReference type="EMBL" id="EMA41988.1"/>
    </source>
</evidence>
<dbReference type="eggNOG" id="arCOG01510">
    <property type="taxonomic scope" value="Archaea"/>
</dbReference>